<dbReference type="PANTHER" id="PTHR10696:SF51">
    <property type="entry name" value="TRIMETHYLLYSINE DIOXYGENASE, MITOCHONDRIAL"/>
    <property type="match status" value="1"/>
</dbReference>
<evidence type="ECO:0000259" key="5">
    <source>
        <dbReference type="Pfam" id="PF02668"/>
    </source>
</evidence>
<evidence type="ECO:0000313" key="7">
    <source>
        <dbReference type="Proteomes" id="UP001190700"/>
    </source>
</evidence>
<dbReference type="GO" id="GO:0016491">
    <property type="term" value="F:oxidoreductase activity"/>
    <property type="evidence" value="ECO:0007669"/>
    <property type="project" value="UniProtKB-KW"/>
</dbReference>
<dbReference type="GO" id="GO:0005739">
    <property type="term" value="C:mitochondrion"/>
    <property type="evidence" value="ECO:0007669"/>
    <property type="project" value="TreeGrafter"/>
</dbReference>
<gene>
    <name evidence="6" type="ORF">CYMTET_32384</name>
</gene>
<evidence type="ECO:0000256" key="1">
    <source>
        <dbReference type="ARBA" id="ARBA00001961"/>
    </source>
</evidence>
<name>A0AAE0FFV5_9CHLO</name>
<dbReference type="Pfam" id="PF02668">
    <property type="entry name" value="TauD"/>
    <property type="match status" value="1"/>
</dbReference>
<keyword evidence="4" id="KW-0560">Oxidoreductase</keyword>
<dbReference type="EMBL" id="LGRX02019433">
    <property type="protein sequence ID" value="KAK3258576.1"/>
    <property type="molecule type" value="Genomic_DNA"/>
</dbReference>
<dbReference type="InterPro" id="IPR050411">
    <property type="entry name" value="AlphaKG_dependent_hydroxylases"/>
</dbReference>
<comment type="caution">
    <text evidence="6">The sequence shown here is derived from an EMBL/GenBank/DDBJ whole genome shotgun (WGS) entry which is preliminary data.</text>
</comment>
<proteinExistence type="predicted"/>
<accession>A0AAE0FFV5</accession>
<feature type="domain" description="TauD/TfdA-like" evidence="5">
    <location>
        <begin position="111"/>
        <end position="336"/>
    </location>
</feature>
<dbReference type="Proteomes" id="UP001190700">
    <property type="component" value="Unassembled WGS sequence"/>
</dbReference>
<evidence type="ECO:0000256" key="3">
    <source>
        <dbReference type="ARBA" id="ARBA00022873"/>
    </source>
</evidence>
<comment type="cofactor">
    <cofactor evidence="1">
        <name>L-ascorbate</name>
        <dbReference type="ChEBI" id="CHEBI:38290"/>
    </cofactor>
</comment>
<dbReference type="PANTHER" id="PTHR10696">
    <property type="entry name" value="GAMMA-BUTYROBETAINE HYDROXYLASE-RELATED"/>
    <property type="match status" value="1"/>
</dbReference>
<dbReference type="AlphaFoldDB" id="A0AAE0FFV5"/>
<dbReference type="GO" id="GO:0045329">
    <property type="term" value="P:carnitine biosynthetic process"/>
    <property type="evidence" value="ECO:0007669"/>
    <property type="project" value="UniProtKB-KW"/>
</dbReference>
<sequence length="348" mass="38497">MAVVAQAIRVHGCRCPWTAALQVDTLDIPQSTQPAAVRLTSEKGDDGAPLERLIIDWDCAVPLHGGEHVQRSEYSLEWLRAHSYSAADRATRLQARPQPVLWTQMAGQPSAEWLPRVDMAAVSSDPGLRAAMSALRDYGAVIINGMPTSVVETQGVCERIGHLQRTFYADGMWDTAPKAAEDINDTAYSNMELKPHTDCTYLSKAPGLQFFNCVAQSSSGGMTWIVDGFSVAAAMKASHPRTFQFFCNVPMTFYAKEDDVHVQATAYVFETDYEGHITGFRFNNDDRAAMSSLTEGQVAAFYEEHLPVLLEMSRSPEVAEELQLQVGDMLILDNNRHDPPAIVQCRLR</sequence>
<organism evidence="6 7">
    <name type="scientific">Cymbomonas tetramitiformis</name>
    <dbReference type="NCBI Taxonomy" id="36881"/>
    <lineage>
        <taxon>Eukaryota</taxon>
        <taxon>Viridiplantae</taxon>
        <taxon>Chlorophyta</taxon>
        <taxon>Pyramimonadophyceae</taxon>
        <taxon>Pyramimonadales</taxon>
        <taxon>Pyramimonadaceae</taxon>
        <taxon>Cymbomonas</taxon>
    </lineage>
</organism>
<comment type="pathway">
    <text evidence="2">Amine and polyamine biosynthesis; carnitine biosynthesis.</text>
</comment>
<protein>
    <recommendedName>
        <fullName evidence="5">TauD/TfdA-like domain-containing protein</fullName>
    </recommendedName>
</protein>
<reference evidence="6 7" key="1">
    <citation type="journal article" date="2015" name="Genome Biol. Evol.">
        <title>Comparative Genomics of a Bacterivorous Green Alga Reveals Evolutionary Causalities and Consequences of Phago-Mixotrophic Mode of Nutrition.</title>
        <authorList>
            <person name="Burns J.A."/>
            <person name="Paasch A."/>
            <person name="Narechania A."/>
            <person name="Kim E."/>
        </authorList>
    </citation>
    <scope>NUCLEOTIDE SEQUENCE [LARGE SCALE GENOMIC DNA]</scope>
    <source>
        <strain evidence="6 7">PLY_AMNH</strain>
    </source>
</reference>
<keyword evidence="7" id="KW-1185">Reference proteome</keyword>
<dbReference type="Gene3D" id="3.60.130.10">
    <property type="entry name" value="Clavaminate synthase-like"/>
    <property type="match status" value="1"/>
</dbReference>
<dbReference type="InterPro" id="IPR042098">
    <property type="entry name" value="TauD-like_sf"/>
</dbReference>
<evidence type="ECO:0000256" key="4">
    <source>
        <dbReference type="ARBA" id="ARBA00023002"/>
    </source>
</evidence>
<keyword evidence="3" id="KW-0124">Carnitine biosynthesis</keyword>
<dbReference type="SUPFAM" id="SSF51197">
    <property type="entry name" value="Clavaminate synthase-like"/>
    <property type="match status" value="1"/>
</dbReference>
<dbReference type="InterPro" id="IPR003819">
    <property type="entry name" value="TauD/TfdA-like"/>
</dbReference>
<evidence type="ECO:0000256" key="2">
    <source>
        <dbReference type="ARBA" id="ARBA00005022"/>
    </source>
</evidence>
<evidence type="ECO:0000313" key="6">
    <source>
        <dbReference type="EMBL" id="KAK3258576.1"/>
    </source>
</evidence>